<keyword evidence="5 9" id="KW-0297">G-protein coupled receptor</keyword>
<keyword evidence="4 10" id="KW-1133">Transmembrane helix</keyword>
<name>A0A9W2ZZF0_BIOGL</name>
<evidence type="ECO:0000313" key="13">
    <source>
        <dbReference type="RefSeq" id="XP_055880437.1"/>
    </source>
</evidence>
<keyword evidence="7 9" id="KW-0675">Receptor</keyword>
<evidence type="ECO:0000256" key="5">
    <source>
        <dbReference type="ARBA" id="ARBA00023040"/>
    </source>
</evidence>
<dbReference type="InterPro" id="IPR017452">
    <property type="entry name" value="GPCR_Rhodpsn_7TM"/>
</dbReference>
<dbReference type="PANTHER" id="PTHR24248">
    <property type="entry name" value="ADRENERGIC RECEPTOR-RELATED G-PROTEIN COUPLED RECEPTOR"/>
    <property type="match status" value="1"/>
</dbReference>
<dbReference type="OMA" id="HENENMC"/>
<evidence type="ECO:0000256" key="4">
    <source>
        <dbReference type="ARBA" id="ARBA00022989"/>
    </source>
</evidence>
<dbReference type="PRINTS" id="PR00237">
    <property type="entry name" value="GPCRRHODOPSN"/>
</dbReference>
<dbReference type="Pfam" id="PF00001">
    <property type="entry name" value="7tm_1"/>
    <property type="match status" value="1"/>
</dbReference>
<dbReference type="OrthoDB" id="6162528at2759"/>
<dbReference type="AlphaFoldDB" id="A0A9W2ZZF0"/>
<evidence type="ECO:0000256" key="10">
    <source>
        <dbReference type="SAM" id="Phobius"/>
    </source>
</evidence>
<dbReference type="CDD" id="cd00637">
    <property type="entry name" value="7tm_classA_rhodopsin-like"/>
    <property type="match status" value="1"/>
</dbReference>
<feature type="transmembrane region" description="Helical" evidence="10">
    <location>
        <begin position="31"/>
        <end position="52"/>
    </location>
</feature>
<dbReference type="SUPFAM" id="SSF81321">
    <property type="entry name" value="Family A G protein-coupled receptor-like"/>
    <property type="match status" value="1"/>
</dbReference>
<protein>
    <submittedName>
        <fullName evidence="13">Alpha-2Db adrenergic receptor-like</fullName>
    </submittedName>
</protein>
<evidence type="ECO:0000256" key="6">
    <source>
        <dbReference type="ARBA" id="ARBA00023136"/>
    </source>
</evidence>
<evidence type="ECO:0000256" key="2">
    <source>
        <dbReference type="ARBA" id="ARBA00022475"/>
    </source>
</evidence>
<feature type="transmembrane region" description="Helical" evidence="10">
    <location>
        <begin position="99"/>
        <end position="120"/>
    </location>
</feature>
<dbReference type="InterPro" id="IPR000276">
    <property type="entry name" value="GPCR_Rhodpsn"/>
</dbReference>
<dbReference type="Gene3D" id="1.20.1070.10">
    <property type="entry name" value="Rhodopsin 7-helix transmembrane proteins"/>
    <property type="match status" value="2"/>
</dbReference>
<evidence type="ECO:0000259" key="11">
    <source>
        <dbReference type="PROSITE" id="PS50262"/>
    </source>
</evidence>
<keyword evidence="2" id="KW-1003">Cell membrane</keyword>
<feature type="domain" description="G-protein coupled receptors family 1 profile" evidence="11">
    <location>
        <begin position="43"/>
        <end position="418"/>
    </location>
</feature>
<evidence type="ECO:0000256" key="3">
    <source>
        <dbReference type="ARBA" id="ARBA00022692"/>
    </source>
</evidence>
<keyword evidence="6 10" id="KW-0472">Membrane</keyword>
<keyword evidence="3 9" id="KW-0812">Transmembrane</keyword>
<sequence>MMSSTFNSTQVQDNMKDVDETDGPFDLSMTVVLFFMSILIVTSNSVTLLAICKNKGLKSLPNRFITALAAADLLVGVGILAMLVQKYARPSTQWIECQYSLAIVYSSLNFSLFILLSVALDRYLYIVHPFVYRRHVSPRLIKVSITMEWLLASVHGFIAAYLPVSGGVETCNPLFAFQLKLVQFVFPAVFTLVCSGIFVLYVLIAKTAKMHWDRRVHRLLDIHNTMLKSRSSGLKTIADRLDEDCGHLVTRNLDKIKLGENVDVTSSSGVAEKSNPFVASVNNNISGNSEVKHVLDQDVKEQEVKEQEVTTAENRLKEGTVTREILFSDVNIEQTAVTLQSDVKTVRERHQQVNDFSVSVRSLRWLKLTAIVSGLFTICWTPIMVDILVSWIDPLPRKVTYVFSLLGIANSAINFFVYAIHTKQFRQVIVQRLLCR</sequence>
<evidence type="ECO:0000256" key="8">
    <source>
        <dbReference type="ARBA" id="ARBA00023224"/>
    </source>
</evidence>
<dbReference type="Proteomes" id="UP001165740">
    <property type="component" value="Chromosome 3"/>
</dbReference>
<comment type="similarity">
    <text evidence="9">Belongs to the G-protein coupled receptor 1 family.</text>
</comment>
<dbReference type="RefSeq" id="XP_055880437.1">
    <property type="nucleotide sequence ID" value="XM_056024462.1"/>
</dbReference>
<gene>
    <name evidence="13" type="primary">LOC106057083</name>
</gene>
<evidence type="ECO:0000313" key="12">
    <source>
        <dbReference type="Proteomes" id="UP001165740"/>
    </source>
</evidence>
<evidence type="ECO:0000256" key="9">
    <source>
        <dbReference type="RuleBase" id="RU000688"/>
    </source>
</evidence>
<evidence type="ECO:0000256" key="1">
    <source>
        <dbReference type="ARBA" id="ARBA00004651"/>
    </source>
</evidence>
<proteinExistence type="inferred from homology"/>
<dbReference type="SMART" id="SM01381">
    <property type="entry name" value="7TM_GPCR_Srsx"/>
    <property type="match status" value="1"/>
</dbReference>
<reference evidence="13" key="1">
    <citation type="submission" date="2025-08" db="UniProtKB">
        <authorList>
            <consortium name="RefSeq"/>
        </authorList>
    </citation>
    <scope>IDENTIFICATION</scope>
</reference>
<dbReference type="GO" id="GO:0005886">
    <property type="term" value="C:plasma membrane"/>
    <property type="evidence" value="ECO:0007669"/>
    <property type="project" value="UniProtKB-SubCell"/>
</dbReference>
<feature type="transmembrane region" description="Helical" evidence="10">
    <location>
        <begin position="64"/>
        <end position="84"/>
    </location>
</feature>
<feature type="transmembrane region" description="Helical" evidence="10">
    <location>
        <begin position="401"/>
        <end position="420"/>
    </location>
</feature>
<comment type="subcellular location">
    <subcellularLocation>
        <location evidence="1">Cell membrane</location>
        <topology evidence="1">Multi-pass membrane protein</topology>
    </subcellularLocation>
</comment>
<dbReference type="GO" id="GO:0004930">
    <property type="term" value="F:G protein-coupled receptor activity"/>
    <property type="evidence" value="ECO:0007669"/>
    <property type="project" value="UniProtKB-KW"/>
</dbReference>
<dbReference type="PROSITE" id="PS00237">
    <property type="entry name" value="G_PROTEIN_RECEP_F1_1"/>
    <property type="match status" value="1"/>
</dbReference>
<feature type="transmembrane region" description="Helical" evidence="10">
    <location>
        <begin position="184"/>
        <end position="205"/>
    </location>
</feature>
<evidence type="ECO:0000256" key="7">
    <source>
        <dbReference type="ARBA" id="ARBA00023170"/>
    </source>
</evidence>
<organism evidence="12 13">
    <name type="scientific">Biomphalaria glabrata</name>
    <name type="common">Bloodfluke planorb</name>
    <name type="synonym">Freshwater snail</name>
    <dbReference type="NCBI Taxonomy" id="6526"/>
    <lineage>
        <taxon>Eukaryota</taxon>
        <taxon>Metazoa</taxon>
        <taxon>Spiralia</taxon>
        <taxon>Lophotrochozoa</taxon>
        <taxon>Mollusca</taxon>
        <taxon>Gastropoda</taxon>
        <taxon>Heterobranchia</taxon>
        <taxon>Euthyneura</taxon>
        <taxon>Panpulmonata</taxon>
        <taxon>Hygrophila</taxon>
        <taxon>Lymnaeoidea</taxon>
        <taxon>Planorbidae</taxon>
        <taxon>Biomphalaria</taxon>
    </lineage>
</organism>
<dbReference type="PROSITE" id="PS50262">
    <property type="entry name" value="G_PROTEIN_RECEP_F1_2"/>
    <property type="match status" value="1"/>
</dbReference>
<keyword evidence="12" id="KW-1185">Reference proteome</keyword>
<accession>A0A9W2ZZF0</accession>
<feature type="transmembrane region" description="Helical" evidence="10">
    <location>
        <begin position="368"/>
        <end position="389"/>
    </location>
</feature>
<feature type="transmembrane region" description="Helical" evidence="10">
    <location>
        <begin position="140"/>
        <end position="164"/>
    </location>
</feature>
<keyword evidence="8 9" id="KW-0807">Transducer</keyword>
<dbReference type="GeneID" id="106057083"/>